<feature type="region of interest" description="Disordered" evidence="1">
    <location>
        <begin position="1"/>
        <end position="54"/>
    </location>
</feature>
<evidence type="ECO:0000256" key="1">
    <source>
        <dbReference type="SAM" id="MobiDB-lite"/>
    </source>
</evidence>
<proteinExistence type="predicted"/>
<dbReference type="AlphaFoldDB" id="A0A4Y2JEL5"/>
<evidence type="ECO:0000313" key="2">
    <source>
        <dbReference type="EMBL" id="GBM87878.1"/>
    </source>
</evidence>
<evidence type="ECO:0000313" key="3">
    <source>
        <dbReference type="Proteomes" id="UP000499080"/>
    </source>
</evidence>
<accession>A0A4Y2JEL5</accession>
<organism evidence="2 3">
    <name type="scientific">Araneus ventricosus</name>
    <name type="common">Orbweaver spider</name>
    <name type="synonym">Epeira ventricosa</name>
    <dbReference type="NCBI Taxonomy" id="182803"/>
    <lineage>
        <taxon>Eukaryota</taxon>
        <taxon>Metazoa</taxon>
        <taxon>Ecdysozoa</taxon>
        <taxon>Arthropoda</taxon>
        <taxon>Chelicerata</taxon>
        <taxon>Arachnida</taxon>
        <taxon>Araneae</taxon>
        <taxon>Araneomorphae</taxon>
        <taxon>Entelegynae</taxon>
        <taxon>Araneoidea</taxon>
        <taxon>Araneidae</taxon>
        <taxon>Araneus</taxon>
    </lineage>
</organism>
<name>A0A4Y2JEL5_ARAVE</name>
<comment type="caution">
    <text evidence="2">The sequence shown here is derived from an EMBL/GenBank/DDBJ whole genome shotgun (WGS) entry which is preliminary data.</text>
</comment>
<sequence>RGKGLENAEETLDLAAGTDKEGVRQENGGLEGVEGSSDSAACGDNEGIRLESGA</sequence>
<dbReference type="Proteomes" id="UP000499080">
    <property type="component" value="Unassembled WGS sequence"/>
</dbReference>
<protein>
    <submittedName>
        <fullName evidence="2">Uncharacterized protein</fullName>
    </submittedName>
</protein>
<feature type="non-terminal residue" evidence="2">
    <location>
        <position position="1"/>
    </location>
</feature>
<dbReference type="EMBL" id="BGPR01266948">
    <property type="protein sequence ID" value="GBM87878.1"/>
    <property type="molecule type" value="Genomic_DNA"/>
</dbReference>
<keyword evidence="3" id="KW-1185">Reference proteome</keyword>
<reference evidence="2 3" key="1">
    <citation type="journal article" date="2019" name="Sci. Rep.">
        <title>Orb-weaving spider Araneus ventricosus genome elucidates the spidroin gene catalogue.</title>
        <authorList>
            <person name="Kono N."/>
            <person name="Nakamura H."/>
            <person name="Ohtoshi R."/>
            <person name="Moran D.A.P."/>
            <person name="Shinohara A."/>
            <person name="Yoshida Y."/>
            <person name="Fujiwara M."/>
            <person name="Mori M."/>
            <person name="Tomita M."/>
            <person name="Arakawa K."/>
        </authorList>
    </citation>
    <scope>NUCLEOTIDE SEQUENCE [LARGE SCALE GENOMIC DNA]</scope>
</reference>
<gene>
    <name evidence="2" type="ORF">AVEN_47219_1</name>
</gene>